<name>A0A8S5RLE3_9VIRU</name>
<reference evidence="1" key="1">
    <citation type="journal article" date="2021" name="Proc. Natl. Acad. Sci. U.S.A.">
        <title>A Catalog of Tens of Thousands of Viruses from Human Metagenomes Reveals Hidden Associations with Chronic Diseases.</title>
        <authorList>
            <person name="Tisza M.J."/>
            <person name="Buck C.B."/>
        </authorList>
    </citation>
    <scope>NUCLEOTIDE SEQUENCE</scope>
    <source>
        <strain evidence="1">CtLpa4</strain>
    </source>
</reference>
<sequence>MVQASLYKGLAPCTKSVAEIILKNLFSNIWRLVRK</sequence>
<organism evidence="1">
    <name type="scientific">virus sp. ctLpa4</name>
    <dbReference type="NCBI Taxonomy" id="2825814"/>
    <lineage>
        <taxon>Viruses</taxon>
    </lineage>
</organism>
<accession>A0A8S5RLE3</accession>
<proteinExistence type="predicted"/>
<protein>
    <submittedName>
        <fullName evidence="1">SAGA-associated factor 11 N-terminal domain</fullName>
    </submittedName>
</protein>
<dbReference type="EMBL" id="BK059118">
    <property type="protein sequence ID" value="DAE32200.1"/>
    <property type="molecule type" value="Genomic_DNA"/>
</dbReference>
<evidence type="ECO:0000313" key="1">
    <source>
        <dbReference type="EMBL" id="DAE32200.1"/>
    </source>
</evidence>